<dbReference type="Gene3D" id="3.60.21.70">
    <property type="entry name" value="PhoD-like phosphatase"/>
    <property type="match status" value="1"/>
</dbReference>
<feature type="region of interest" description="Disordered" evidence="1">
    <location>
        <begin position="45"/>
        <end position="71"/>
    </location>
</feature>
<protein>
    <submittedName>
        <fullName evidence="4">Alkaline phosphatase D</fullName>
        <ecNumber evidence="4">3.1.3.1</ecNumber>
    </submittedName>
</protein>
<accession>A0ABU1IIW0</accession>
<dbReference type="InterPro" id="IPR052900">
    <property type="entry name" value="Phospholipid_Metab_Enz"/>
</dbReference>
<dbReference type="PANTHER" id="PTHR43606">
    <property type="entry name" value="PHOSPHATASE, PUTATIVE (AFU_ORTHOLOGUE AFUA_6G08710)-RELATED"/>
    <property type="match status" value="1"/>
</dbReference>
<dbReference type="CDD" id="cd07389">
    <property type="entry name" value="MPP_PhoD"/>
    <property type="match status" value="1"/>
</dbReference>
<organism evidence="4 5">
    <name type="scientific">Desmospora profundinema</name>
    <dbReference type="NCBI Taxonomy" id="1571184"/>
    <lineage>
        <taxon>Bacteria</taxon>
        <taxon>Bacillati</taxon>
        <taxon>Bacillota</taxon>
        <taxon>Bacilli</taxon>
        <taxon>Bacillales</taxon>
        <taxon>Thermoactinomycetaceae</taxon>
        <taxon>Desmospora</taxon>
    </lineage>
</organism>
<name>A0ABU1IIW0_9BACL</name>
<dbReference type="EC" id="3.1.3.1" evidence="4"/>
<dbReference type="SUPFAM" id="SSF56300">
    <property type="entry name" value="Metallo-dependent phosphatases"/>
    <property type="match status" value="1"/>
</dbReference>
<dbReference type="InterPro" id="IPR018946">
    <property type="entry name" value="PhoD-like_MPP"/>
</dbReference>
<reference evidence="4 5" key="1">
    <citation type="submission" date="2023-07" db="EMBL/GenBank/DDBJ databases">
        <title>Genomic Encyclopedia of Type Strains, Phase IV (KMG-IV): sequencing the most valuable type-strain genomes for metagenomic binning, comparative biology and taxonomic classification.</title>
        <authorList>
            <person name="Goeker M."/>
        </authorList>
    </citation>
    <scope>NUCLEOTIDE SEQUENCE [LARGE SCALE GENOMIC DNA]</scope>
    <source>
        <strain evidence="4 5">DSM 45903</strain>
    </source>
</reference>
<evidence type="ECO:0000259" key="2">
    <source>
        <dbReference type="Pfam" id="PF09423"/>
    </source>
</evidence>
<dbReference type="RefSeq" id="WP_309862238.1">
    <property type="nucleotide sequence ID" value="NZ_JAVDQG010000001.1"/>
</dbReference>
<feature type="domain" description="Phospholipase D N-terminal" evidence="3">
    <location>
        <begin position="65"/>
        <end position="185"/>
    </location>
</feature>
<dbReference type="EMBL" id="JAVDQG010000001">
    <property type="protein sequence ID" value="MDR6224697.1"/>
    <property type="molecule type" value="Genomic_DNA"/>
</dbReference>
<dbReference type="Gene3D" id="2.60.40.380">
    <property type="entry name" value="Purple acid phosphatase-like, N-terminal"/>
    <property type="match status" value="1"/>
</dbReference>
<evidence type="ECO:0000259" key="3">
    <source>
        <dbReference type="Pfam" id="PF16655"/>
    </source>
</evidence>
<proteinExistence type="predicted"/>
<dbReference type="Pfam" id="PF09423">
    <property type="entry name" value="PhoD"/>
    <property type="match status" value="1"/>
</dbReference>
<dbReference type="InterPro" id="IPR032093">
    <property type="entry name" value="PhoD_N"/>
</dbReference>
<dbReference type="InterPro" id="IPR029052">
    <property type="entry name" value="Metallo-depent_PP-like"/>
</dbReference>
<evidence type="ECO:0000313" key="4">
    <source>
        <dbReference type="EMBL" id="MDR6224697.1"/>
    </source>
</evidence>
<keyword evidence="4" id="KW-0378">Hydrolase</keyword>
<keyword evidence="5" id="KW-1185">Reference proteome</keyword>
<feature type="domain" description="PhoD-like phosphatase metallophosphatase" evidence="2">
    <location>
        <begin position="198"/>
        <end position="509"/>
    </location>
</feature>
<dbReference type="GO" id="GO:0004035">
    <property type="term" value="F:alkaline phosphatase activity"/>
    <property type="evidence" value="ECO:0007669"/>
    <property type="project" value="UniProtKB-EC"/>
</dbReference>
<evidence type="ECO:0000313" key="5">
    <source>
        <dbReference type="Proteomes" id="UP001185012"/>
    </source>
</evidence>
<comment type="caution">
    <text evidence="4">The sequence shown here is derived from an EMBL/GenBank/DDBJ whole genome shotgun (WGS) entry which is preliminary data.</text>
</comment>
<dbReference type="Pfam" id="PF16655">
    <property type="entry name" value="PhoD_N"/>
    <property type="match status" value="1"/>
</dbReference>
<dbReference type="Proteomes" id="UP001185012">
    <property type="component" value="Unassembled WGS sequence"/>
</dbReference>
<gene>
    <name evidence="4" type="ORF">JOE21_000685</name>
</gene>
<dbReference type="PANTHER" id="PTHR43606:SF2">
    <property type="entry name" value="ALKALINE PHOSPHATASE FAMILY PROTEIN (AFU_ORTHOLOGUE AFUA_5G03860)"/>
    <property type="match status" value="1"/>
</dbReference>
<dbReference type="InterPro" id="IPR038607">
    <property type="entry name" value="PhoD-like_sf"/>
</dbReference>
<sequence length="626" mass="71098">MKTPHKNDPERRLFLKTFLAGSALFILETWGIDRMARTWANTGSAPSDFPRFQPRHPAGEGFPQSVASGDPTPSGALLWSRVDPDLTDGLSAPLDTSLIRWLEQSPNNDWDAFRNEIEKGGWVMVEIAKSSTFGDVNLTGFTPVWNDFDHVVKVDVDGLLQPQTLYYYRFITHTGHVSQTGRFKTMPPAGASVSSIRFSYVSCQDYTNGYYTALRYAAEEEVDLVIHLGDYIYESVGDPTYQNPLPDRAITLPSGKTKAHSLADYRYLYQRYRSDPDLQKLHERHAMVSIWDDHEYANDTYYPAVAPDENPEPDPERRLLANQAWFEYTPARVSFDKHKSFEDSIQIYRSLSIGDLAHVILTDERLYRSPHPCGTGTWNRYFSRGCDQMNASDQTMLGNKGQKEWFLNEVTSSSAVWKIWGNEVQFTPLKLLNRYLNLDAWDGYAGERRALTRSIKEAGVKNFIAITGDLHSFEANLILEEYNRDTSHAVGVEFMVGSVTSSNLKEMVTQVTRFRGMSHSTGSPSSPIPPQSMKEIVDQLSTDSVSPQSIIGWILDKLNLLIYNENPWIRLFNSSTHGYCVMELTPQKATWTAYSVDDIRSNNGDKTLLFQCEVPRDDAHIRILKK</sequence>
<evidence type="ECO:0000256" key="1">
    <source>
        <dbReference type="SAM" id="MobiDB-lite"/>
    </source>
</evidence>